<name>A0A9P9J481_9HYPO</name>
<comment type="caution">
    <text evidence="2">The sequence shown here is derived from an EMBL/GenBank/DDBJ whole genome shotgun (WGS) entry which is preliminary data.</text>
</comment>
<feature type="region of interest" description="Disordered" evidence="1">
    <location>
        <begin position="621"/>
        <end position="647"/>
    </location>
</feature>
<dbReference type="AlphaFoldDB" id="A0A9P9J481"/>
<evidence type="ECO:0000313" key="3">
    <source>
        <dbReference type="Proteomes" id="UP000717696"/>
    </source>
</evidence>
<dbReference type="SUPFAM" id="SSF51695">
    <property type="entry name" value="PLC-like phosphodiesterases"/>
    <property type="match status" value="1"/>
</dbReference>
<evidence type="ECO:0000256" key="1">
    <source>
        <dbReference type="SAM" id="MobiDB-lite"/>
    </source>
</evidence>
<dbReference type="OrthoDB" id="1046782at2759"/>
<feature type="region of interest" description="Disordered" evidence="1">
    <location>
        <begin position="137"/>
        <end position="157"/>
    </location>
</feature>
<dbReference type="EMBL" id="JAGMUU010000007">
    <property type="protein sequence ID" value="KAH7149299.1"/>
    <property type="molecule type" value="Genomic_DNA"/>
</dbReference>
<proteinExistence type="predicted"/>
<dbReference type="PANTHER" id="PTHR13593">
    <property type="match status" value="1"/>
</dbReference>
<dbReference type="Gene3D" id="3.20.20.190">
    <property type="entry name" value="Phosphatidylinositol (PI) phosphodiesterase"/>
    <property type="match status" value="1"/>
</dbReference>
<dbReference type="PANTHER" id="PTHR13593:SF143">
    <property type="entry name" value="PHOSPHATIDYLINOSITOL-SPECIFIC PHOSPHOLIPASE C X DOMAIN-CONTAINING PROTEIN"/>
    <property type="match status" value="1"/>
</dbReference>
<feature type="region of interest" description="Disordered" evidence="1">
    <location>
        <begin position="1"/>
        <end position="29"/>
    </location>
</feature>
<evidence type="ECO:0000313" key="2">
    <source>
        <dbReference type="EMBL" id="KAH7149299.1"/>
    </source>
</evidence>
<dbReference type="InterPro" id="IPR017946">
    <property type="entry name" value="PLC-like_Pdiesterase_TIM-brl"/>
</dbReference>
<gene>
    <name evidence="2" type="ORF">B0J13DRAFT_674483</name>
</gene>
<protein>
    <submittedName>
        <fullName evidence="2">PLC-like phosphodiesterase</fullName>
    </submittedName>
</protein>
<feature type="compositionally biased region" description="Basic and acidic residues" evidence="1">
    <location>
        <begin position="621"/>
        <end position="637"/>
    </location>
</feature>
<dbReference type="GO" id="GO:0008081">
    <property type="term" value="F:phosphoric diester hydrolase activity"/>
    <property type="evidence" value="ECO:0007669"/>
    <property type="project" value="InterPro"/>
</dbReference>
<keyword evidence="3" id="KW-1185">Reference proteome</keyword>
<accession>A0A9P9J481</accession>
<organism evidence="2 3">
    <name type="scientific">Dactylonectria estremocensis</name>
    <dbReference type="NCBI Taxonomy" id="1079267"/>
    <lineage>
        <taxon>Eukaryota</taxon>
        <taxon>Fungi</taxon>
        <taxon>Dikarya</taxon>
        <taxon>Ascomycota</taxon>
        <taxon>Pezizomycotina</taxon>
        <taxon>Sordariomycetes</taxon>
        <taxon>Hypocreomycetidae</taxon>
        <taxon>Hypocreales</taxon>
        <taxon>Nectriaceae</taxon>
        <taxon>Dactylonectria</taxon>
    </lineage>
</organism>
<reference evidence="2" key="1">
    <citation type="journal article" date="2021" name="Nat. Commun.">
        <title>Genetic determinants of endophytism in the Arabidopsis root mycobiome.</title>
        <authorList>
            <person name="Mesny F."/>
            <person name="Miyauchi S."/>
            <person name="Thiergart T."/>
            <person name="Pickel B."/>
            <person name="Atanasova L."/>
            <person name="Karlsson M."/>
            <person name="Huettel B."/>
            <person name="Barry K.W."/>
            <person name="Haridas S."/>
            <person name="Chen C."/>
            <person name="Bauer D."/>
            <person name="Andreopoulos W."/>
            <person name="Pangilinan J."/>
            <person name="LaButti K."/>
            <person name="Riley R."/>
            <person name="Lipzen A."/>
            <person name="Clum A."/>
            <person name="Drula E."/>
            <person name="Henrissat B."/>
            <person name="Kohler A."/>
            <person name="Grigoriev I.V."/>
            <person name="Martin F.M."/>
            <person name="Hacquard S."/>
        </authorList>
    </citation>
    <scope>NUCLEOTIDE SEQUENCE</scope>
    <source>
        <strain evidence="2">MPI-CAGE-AT-0021</strain>
    </source>
</reference>
<dbReference type="Proteomes" id="UP000717696">
    <property type="component" value="Unassembled WGS sequence"/>
</dbReference>
<sequence length="647" mass="72931">MRPPNPDATAMPQAARIHDHTGAAQHGQDVESLFDTNKGTKVIDGTGHGHLERSDPLPTRFVIDTDAVHSRLPDPDVNQNHIAKPNIPATDDPNTFLGPDPFQQALHSFLEPNIPAIEDPSNFLGLKSKLTLKQEEKLNQKQQPHDKRQAEEVDGESSKRLVSVPEVIFQGSTLITLINATPFRWRKGYSHSYQLRMWEEGFPEYIEPGKSEVVFSARRGGNIPRDSAGEVVYHFEGTSKPMSFMIQRRRGKKHPIFVQFLEEFETNVTRKHSQMNLGFNDFPGGSVFIVAGKEGDFLTTAPPGSWMQTLLPHIGHLPLREIALPRSHHSGMSKAAKKIGFASKKSTLTQTKDVKYQMNELGVRVLDIRPILLDGKFRAAHGAMVVGLWNGRFGESLEDIARAVGDFHKAYPGEMIIIDIPAPEARKLDCGKLELLGENELLQMYEILVKFTKPFQLPDNEDITKWPLNRFIGNKQGGTIIRVSPEWTQKRNYPGGVNGFVSDRTFPLTHRWSNKMQPEQMYNDQIEYLRRSRDSRQSRIFHSDWIITLSDEEAVFPTQPITERALQTYSGLYNHLWNVTNDSLYPNWIAMDSVQSTELATFAMVINKCFAAGQCGEMGGKVKDIKGKGKNTKEKSTKGKNTKAWNA</sequence>
<dbReference type="GO" id="GO:0006629">
    <property type="term" value="P:lipid metabolic process"/>
    <property type="evidence" value="ECO:0007669"/>
    <property type="project" value="InterPro"/>
</dbReference>
<dbReference type="InterPro" id="IPR051057">
    <property type="entry name" value="PI-PLC_domain"/>
</dbReference>